<comment type="similarity">
    <text evidence="2">Belongs to the major facilitator superfamily. Proton-dependent oligopeptide transporter (POT/PTR) (TC 2.A.17) family.</text>
</comment>
<evidence type="ECO:0000256" key="5">
    <source>
        <dbReference type="ARBA" id="ARBA00023136"/>
    </source>
</evidence>
<keyword evidence="5" id="KW-0472">Membrane</keyword>
<protein>
    <submittedName>
        <fullName evidence="6">Peptide transporter PTR2</fullName>
    </submittedName>
</protein>
<dbReference type="GO" id="GO:0016020">
    <property type="term" value="C:membrane"/>
    <property type="evidence" value="ECO:0007669"/>
    <property type="project" value="UniProtKB-SubCell"/>
</dbReference>
<dbReference type="EnsemblPlants" id="EMT30459">
    <property type="protein sequence ID" value="EMT30459"/>
    <property type="gene ID" value="F775_11579"/>
</dbReference>
<sequence length="320" mass="34604">MGRRHRAPRRRHGLFPRRLPRGVEDLPVQGAAGQPPPPLLAGAAVMKRRLQLPADAGQLYEEDDGKKRLLCHTDQLRCLDKAAIFEHGGEVWSGAWRLATVTQVEETKLVVSMVPIWVATLPFGMAAAQVSTFFIKQGMAMDRHLGPHFVLPPASVFALAAVAMIATVALVDKVLEPCLRRATGAERATRAHRGGRGVRGVGDGGGGRRRAPPPALLRHHVGILAGAAVRADGGRRRVRAEEDGQALAETEALNVDEKAFQTILSYIHQIISKKALPAHGLGLKEPLSMLPIHPATPRKGAVQPRRELRSGDRASLTHPL</sequence>
<keyword evidence="3" id="KW-0812">Transmembrane</keyword>
<reference evidence="6" key="1">
    <citation type="submission" date="2015-06" db="UniProtKB">
        <authorList>
            <consortium name="EnsemblPlants"/>
        </authorList>
    </citation>
    <scope>IDENTIFICATION</scope>
</reference>
<comment type="subcellular location">
    <subcellularLocation>
        <location evidence="1">Membrane</location>
        <topology evidence="1">Multi-pass membrane protein</topology>
    </subcellularLocation>
</comment>
<accession>M8C848</accession>
<dbReference type="AlphaFoldDB" id="M8C848"/>
<evidence type="ECO:0000256" key="1">
    <source>
        <dbReference type="ARBA" id="ARBA00004141"/>
    </source>
</evidence>
<evidence type="ECO:0000256" key="2">
    <source>
        <dbReference type="ARBA" id="ARBA00005982"/>
    </source>
</evidence>
<proteinExistence type="inferred from homology"/>
<dbReference type="InterPro" id="IPR036259">
    <property type="entry name" value="MFS_trans_sf"/>
</dbReference>
<dbReference type="Gene3D" id="1.20.1250.20">
    <property type="entry name" value="MFS general substrate transporter like domains"/>
    <property type="match status" value="1"/>
</dbReference>
<dbReference type="PANTHER" id="PTHR11654">
    <property type="entry name" value="OLIGOPEPTIDE TRANSPORTER-RELATED"/>
    <property type="match status" value="1"/>
</dbReference>
<dbReference type="GO" id="GO:0022857">
    <property type="term" value="F:transmembrane transporter activity"/>
    <property type="evidence" value="ECO:0007669"/>
    <property type="project" value="InterPro"/>
</dbReference>
<evidence type="ECO:0000313" key="6">
    <source>
        <dbReference type="EnsemblPlants" id="EMT30459"/>
    </source>
</evidence>
<organism evidence="6">
    <name type="scientific">Aegilops tauschii</name>
    <name type="common">Tausch's goatgrass</name>
    <name type="synonym">Aegilops squarrosa</name>
    <dbReference type="NCBI Taxonomy" id="37682"/>
    <lineage>
        <taxon>Eukaryota</taxon>
        <taxon>Viridiplantae</taxon>
        <taxon>Streptophyta</taxon>
        <taxon>Embryophyta</taxon>
        <taxon>Tracheophyta</taxon>
        <taxon>Spermatophyta</taxon>
        <taxon>Magnoliopsida</taxon>
        <taxon>Liliopsida</taxon>
        <taxon>Poales</taxon>
        <taxon>Poaceae</taxon>
        <taxon>BOP clade</taxon>
        <taxon>Pooideae</taxon>
        <taxon>Triticodae</taxon>
        <taxon>Triticeae</taxon>
        <taxon>Triticinae</taxon>
        <taxon>Aegilops</taxon>
    </lineage>
</organism>
<evidence type="ECO:0000256" key="3">
    <source>
        <dbReference type="ARBA" id="ARBA00022692"/>
    </source>
</evidence>
<keyword evidence="4" id="KW-1133">Transmembrane helix</keyword>
<name>M8C848_AEGTA</name>
<dbReference type="InterPro" id="IPR000109">
    <property type="entry name" value="POT_fam"/>
</dbReference>
<dbReference type="Pfam" id="PF00854">
    <property type="entry name" value="PTR2"/>
    <property type="match status" value="1"/>
</dbReference>
<evidence type="ECO:0000256" key="4">
    <source>
        <dbReference type="ARBA" id="ARBA00022989"/>
    </source>
</evidence>